<proteinExistence type="inferred from homology"/>
<dbReference type="GO" id="GO:0005634">
    <property type="term" value="C:nucleus"/>
    <property type="evidence" value="ECO:0007669"/>
    <property type="project" value="UniProtKB-SubCell"/>
</dbReference>
<dbReference type="InterPro" id="IPR045249">
    <property type="entry name" value="HARBI1-like"/>
</dbReference>
<dbReference type="GO" id="GO:0016787">
    <property type="term" value="F:hydrolase activity"/>
    <property type="evidence" value="ECO:0007669"/>
    <property type="project" value="UniProtKB-KW"/>
</dbReference>
<dbReference type="Pfam" id="PF26138">
    <property type="entry name" value="DUF8040"/>
    <property type="match status" value="1"/>
</dbReference>
<keyword evidence="7" id="KW-0539">Nucleus</keyword>
<protein>
    <recommendedName>
        <fullName evidence="12">DDE Tnp4 domain-containing protein</fullName>
    </recommendedName>
</protein>
<feature type="domain" description="DUF8040" evidence="10">
    <location>
        <begin position="68"/>
        <end position="149"/>
    </location>
</feature>
<dbReference type="AlphaFoldDB" id="A0AAW2J687"/>
<evidence type="ECO:0000256" key="4">
    <source>
        <dbReference type="ARBA" id="ARBA00022722"/>
    </source>
</evidence>
<dbReference type="PANTHER" id="PTHR22930:SF281">
    <property type="entry name" value="NUCLEASE"/>
    <property type="match status" value="1"/>
</dbReference>
<dbReference type="Pfam" id="PF13359">
    <property type="entry name" value="DDE_Tnp_4"/>
    <property type="match status" value="1"/>
</dbReference>
<accession>A0AAW2J687</accession>
<evidence type="ECO:0000259" key="10">
    <source>
        <dbReference type="Pfam" id="PF26138"/>
    </source>
</evidence>
<evidence type="ECO:0000256" key="3">
    <source>
        <dbReference type="ARBA" id="ARBA00006958"/>
    </source>
</evidence>
<organism evidence="11">
    <name type="scientific">Sesamum angustifolium</name>
    <dbReference type="NCBI Taxonomy" id="2727405"/>
    <lineage>
        <taxon>Eukaryota</taxon>
        <taxon>Viridiplantae</taxon>
        <taxon>Streptophyta</taxon>
        <taxon>Embryophyta</taxon>
        <taxon>Tracheophyta</taxon>
        <taxon>Spermatophyta</taxon>
        <taxon>Magnoliopsida</taxon>
        <taxon>eudicotyledons</taxon>
        <taxon>Gunneridae</taxon>
        <taxon>Pentapetalae</taxon>
        <taxon>asterids</taxon>
        <taxon>lamiids</taxon>
        <taxon>Lamiales</taxon>
        <taxon>Pedaliaceae</taxon>
        <taxon>Sesamum</taxon>
    </lineage>
</organism>
<gene>
    <name evidence="11" type="ORF">Sangu_2589800</name>
</gene>
<comment type="cofactor">
    <cofactor evidence="1">
        <name>a divalent metal cation</name>
        <dbReference type="ChEBI" id="CHEBI:60240"/>
    </cofactor>
</comment>
<reference evidence="11" key="2">
    <citation type="journal article" date="2024" name="Plant">
        <title>Genomic evolution and insights into agronomic trait innovations of Sesamum species.</title>
        <authorList>
            <person name="Miao H."/>
            <person name="Wang L."/>
            <person name="Qu L."/>
            <person name="Liu H."/>
            <person name="Sun Y."/>
            <person name="Le M."/>
            <person name="Wang Q."/>
            <person name="Wei S."/>
            <person name="Zheng Y."/>
            <person name="Lin W."/>
            <person name="Duan Y."/>
            <person name="Cao H."/>
            <person name="Xiong S."/>
            <person name="Wang X."/>
            <person name="Wei L."/>
            <person name="Li C."/>
            <person name="Ma Q."/>
            <person name="Ju M."/>
            <person name="Zhao R."/>
            <person name="Li G."/>
            <person name="Mu C."/>
            <person name="Tian Q."/>
            <person name="Mei H."/>
            <person name="Zhang T."/>
            <person name="Gao T."/>
            <person name="Zhang H."/>
        </authorList>
    </citation>
    <scope>NUCLEOTIDE SEQUENCE</scope>
    <source>
        <strain evidence="11">G01</strain>
    </source>
</reference>
<evidence type="ECO:0008006" key="12">
    <source>
        <dbReference type="Google" id="ProtNLM"/>
    </source>
</evidence>
<dbReference type="GO" id="GO:0004518">
    <property type="term" value="F:nuclease activity"/>
    <property type="evidence" value="ECO:0007669"/>
    <property type="project" value="UniProtKB-KW"/>
</dbReference>
<dbReference type="GO" id="GO:0046872">
    <property type="term" value="F:metal ion binding"/>
    <property type="evidence" value="ECO:0007669"/>
    <property type="project" value="UniProtKB-KW"/>
</dbReference>
<feature type="domain" description="DDE Tnp4" evidence="9">
    <location>
        <begin position="181"/>
        <end position="237"/>
    </location>
</feature>
<dbReference type="InterPro" id="IPR027806">
    <property type="entry name" value="HARBI1_dom"/>
</dbReference>
<name>A0AAW2J687_9LAMI</name>
<evidence type="ECO:0000256" key="5">
    <source>
        <dbReference type="ARBA" id="ARBA00022723"/>
    </source>
</evidence>
<evidence type="ECO:0000313" key="11">
    <source>
        <dbReference type="EMBL" id="KAL0290075.1"/>
    </source>
</evidence>
<comment type="similarity">
    <text evidence="3">Belongs to the HARBI1 family.</text>
</comment>
<evidence type="ECO:0000256" key="2">
    <source>
        <dbReference type="ARBA" id="ARBA00004123"/>
    </source>
</evidence>
<dbReference type="InterPro" id="IPR058353">
    <property type="entry name" value="DUF8040"/>
</dbReference>
<keyword evidence="5" id="KW-0479">Metal-binding</keyword>
<dbReference type="PANTHER" id="PTHR22930">
    <property type="match status" value="1"/>
</dbReference>
<evidence type="ECO:0000259" key="9">
    <source>
        <dbReference type="Pfam" id="PF13359"/>
    </source>
</evidence>
<keyword evidence="6" id="KW-0378">Hydrolase</keyword>
<evidence type="ECO:0000256" key="7">
    <source>
        <dbReference type="ARBA" id="ARBA00023242"/>
    </source>
</evidence>
<evidence type="ECO:0000256" key="1">
    <source>
        <dbReference type="ARBA" id="ARBA00001968"/>
    </source>
</evidence>
<evidence type="ECO:0000256" key="6">
    <source>
        <dbReference type="ARBA" id="ARBA00022801"/>
    </source>
</evidence>
<sequence length="373" mass="42537">MRRPRRILAFLAVQQLLVELSVALTILVNVIQYIKANRRLRPNAQRQCYSLNTRIPDQVRNLHRLVSFSDESCLRNLRMDRNAFGRLCYMLQESGWVKVTKNVTAPEQVAMFLSILSHHKKNCVVKDDCMRSGRTVSKHFHSVLHAVCKLHAVLLANLTLITEDCLDLRWKWFKGCLGALDGTFIDVRVQLHEKGRYRTRKRQVAVNGLGVCNPNMQFIYVLSGWEGSAADSRVLRDAIHRDGGLCVPSAFHLTLYWWKVYVADLPADSAALRIDPSAKGMRYKPWPLFLAWCEIFGKDRATRERGCDPKKVAANKVAPEVSDAQDYVPTAEWNPETGFHGLDEEQPHSYNMNCDPTALVPRKEPRVAVSVRS</sequence>
<reference evidence="11" key="1">
    <citation type="submission" date="2020-06" db="EMBL/GenBank/DDBJ databases">
        <authorList>
            <person name="Li T."/>
            <person name="Hu X."/>
            <person name="Zhang T."/>
            <person name="Song X."/>
            <person name="Zhang H."/>
            <person name="Dai N."/>
            <person name="Sheng W."/>
            <person name="Hou X."/>
            <person name="Wei L."/>
        </authorList>
    </citation>
    <scope>NUCLEOTIDE SEQUENCE</scope>
    <source>
        <strain evidence="11">G01</strain>
        <tissue evidence="11">Leaf</tissue>
    </source>
</reference>
<comment type="subcellular location">
    <subcellularLocation>
        <location evidence="2">Nucleus</location>
    </subcellularLocation>
</comment>
<keyword evidence="4" id="KW-0540">Nuclease</keyword>
<comment type="caution">
    <text evidence="11">The sequence shown here is derived from an EMBL/GenBank/DDBJ whole genome shotgun (WGS) entry which is preliminary data.</text>
</comment>
<feature type="region of interest" description="Disordered" evidence="8">
    <location>
        <begin position="335"/>
        <end position="358"/>
    </location>
</feature>
<evidence type="ECO:0000256" key="8">
    <source>
        <dbReference type="SAM" id="MobiDB-lite"/>
    </source>
</evidence>
<dbReference type="EMBL" id="JACGWK010001372">
    <property type="protein sequence ID" value="KAL0290075.1"/>
    <property type="molecule type" value="Genomic_DNA"/>
</dbReference>